<keyword evidence="2" id="KW-0444">Lipid biosynthesis</keyword>
<evidence type="ECO:0000256" key="4">
    <source>
        <dbReference type="ARBA" id="ARBA00022723"/>
    </source>
</evidence>
<protein>
    <recommendedName>
        <fullName evidence="1">phosphoglycerol geranylgeranyltransferase</fullName>
        <ecNumber evidence="1">2.5.1.41</ecNumber>
    </recommendedName>
</protein>
<dbReference type="GO" id="GO:0120536">
    <property type="term" value="F:heptaprenylglyceryl phosphate synthase activity"/>
    <property type="evidence" value="ECO:0007669"/>
    <property type="project" value="UniProtKB-ARBA"/>
</dbReference>
<evidence type="ECO:0000256" key="6">
    <source>
        <dbReference type="ARBA" id="ARBA00023098"/>
    </source>
</evidence>
<dbReference type="HAMAP" id="MF_00112">
    <property type="entry name" value="GGGP_HepGP_synthase"/>
    <property type="match status" value="1"/>
</dbReference>
<evidence type="ECO:0000256" key="9">
    <source>
        <dbReference type="ARBA" id="ARBA00047288"/>
    </source>
</evidence>
<dbReference type="InterPro" id="IPR010946">
    <property type="entry name" value="GGGP_synth"/>
</dbReference>
<dbReference type="EMBL" id="UINC01002027">
    <property type="protein sequence ID" value="SUZ92051.1"/>
    <property type="molecule type" value="Genomic_DNA"/>
</dbReference>
<evidence type="ECO:0000313" key="10">
    <source>
        <dbReference type="EMBL" id="SUZ92051.1"/>
    </source>
</evidence>
<dbReference type="GO" id="GO:0005737">
    <property type="term" value="C:cytoplasm"/>
    <property type="evidence" value="ECO:0007669"/>
    <property type="project" value="InterPro"/>
</dbReference>
<keyword evidence="3" id="KW-0808">Transferase</keyword>
<proteinExistence type="inferred from homology"/>
<evidence type="ECO:0000256" key="1">
    <source>
        <dbReference type="ARBA" id="ARBA00012676"/>
    </source>
</evidence>
<organism evidence="10">
    <name type="scientific">marine metagenome</name>
    <dbReference type="NCBI Taxonomy" id="408172"/>
    <lineage>
        <taxon>unclassified sequences</taxon>
        <taxon>metagenomes</taxon>
        <taxon>ecological metagenomes</taxon>
    </lineage>
</organism>
<accession>A0A381RL70</accession>
<dbReference type="NCBIfam" id="TIGR01769">
    <property type="entry name" value="GGGP"/>
    <property type="match status" value="1"/>
</dbReference>
<dbReference type="EC" id="2.5.1.41" evidence="1"/>
<evidence type="ECO:0000256" key="8">
    <source>
        <dbReference type="ARBA" id="ARBA00023264"/>
    </source>
</evidence>
<comment type="catalytic activity">
    <reaction evidence="9">
        <text>sn-glycerol 1-phosphate + (2E,6E,10E)-geranylgeranyl diphosphate = sn-3-O-(geranylgeranyl)glycerol 1-phosphate + diphosphate</text>
        <dbReference type="Rhea" id="RHEA:23404"/>
        <dbReference type="ChEBI" id="CHEBI:33019"/>
        <dbReference type="ChEBI" id="CHEBI:57677"/>
        <dbReference type="ChEBI" id="CHEBI:57685"/>
        <dbReference type="ChEBI" id="CHEBI:58756"/>
        <dbReference type="EC" id="2.5.1.41"/>
    </reaction>
</comment>
<dbReference type="NCBIfam" id="TIGR01768">
    <property type="entry name" value="GGGP-family"/>
    <property type="match status" value="1"/>
</dbReference>
<evidence type="ECO:0000256" key="3">
    <source>
        <dbReference type="ARBA" id="ARBA00022679"/>
    </source>
</evidence>
<keyword evidence="5" id="KW-0460">Magnesium</keyword>
<dbReference type="Pfam" id="PF01884">
    <property type="entry name" value="PcrB"/>
    <property type="match status" value="1"/>
</dbReference>
<dbReference type="AlphaFoldDB" id="A0A381RL70"/>
<gene>
    <name evidence="10" type="ORF">METZ01_LOCUS44905</name>
</gene>
<sequence length="250" mass="26026">MPAHVDLHNHLRKLRAERPLHLTLLDPGKSDTTTIGSMAHSAAQAGTDAILVGGSTGLSLERVDAAVLEIKEQTHLPVILFPTVALAVSTKADAIFFMSLLNSSERRFLVGEQIESAATVHRSGLQPLSMAYIIIEPGMAAARVGKATPLPRNDPQPAVAHAMAGELFGMRYIYLEAGSGANAPVPPTLIAAVRDAIRATLIVGGGIRTADAAAAAVGAGADLVVTGTVVERASMIKEELQPIIGAVHAY</sequence>
<dbReference type="SUPFAM" id="SSF51395">
    <property type="entry name" value="FMN-linked oxidoreductases"/>
    <property type="match status" value="1"/>
</dbReference>
<dbReference type="PANTHER" id="PTHR40029:SF2">
    <property type="entry name" value="HEPTAPRENYLGLYCERYL PHOSPHATE SYNTHASE"/>
    <property type="match status" value="1"/>
</dbReference>
<keyword evidence="8" id="KW-1208">Phospholipid metabolism</keyword>
<dbReference type="NCBIfam" id="NF003198">
    <property type="entry name" value="PRK04169.1-2"/>
    <property type="match status" value="1"/>
</dbReference>
<dbReference type="CDD" id="cd02812">
    <property type="entry name" value="PcrB_like"/>
    <property type="match status" value="1"/>
</dbReference>
<dbReference type="InterPro" id="IPR038597">
    <property type="entry name" value="GGGP/HepGP_synthase_sf"/>
</dbReference>
<reference evidence="10" key="1">
    <citation type="submission" date="2018-05" db="EMBL/GenBank/DDBJ databases">
        <authorList>
            <person name="Lanie J.A."/>
            <person name="Ng W.-L."/>
            <person name="Kazmierczak K.M."/>
            <person name="Andrzejewski T.M."/>
            <person name="Davidsen T.M."/>
            <person name="Wayne K.J."/>
            <person name="Tettelin H."/>
            <person name="Glass J.I."/>
            <person name="Rusch D."/>
            <person name="Podicherti R."/>
            <person name="Tsui H.-C.T."/>
            <person name="Winkler M.E."/>
        </authorList>
    </citation>
    <scope>NUCLEOTIDE SEQUENCE</scope>
</reference>
<dbReference type="GO" id="GO:0046474">
    <property type="term" value="P:glycerophospholipid biosynthetic process"/>
    <property type="evidence" value="ECO:0007669"/>
    <property type="project" value="UniProtKB-ARBA"/>
</dbReference>
<keyword evidence="6" id="KW-0443">Lipid metabolism</keyword>
<dbReference type="GO" id="GO:0000287">
    <property type="term" value="F:magnesium ion binding"/>
    <property type="evidence" value="ECO:0007669"/>
    <property type="project" value="InterPro"/>
</dbReference>
<name>A0A381RL70_9ZZZZ</name>
<dbReference type="GO" id="GO:0047294">
    <property type="term" value="F:phosphoglycerol geranylgeranyltransferase activity"/>
    <property type="evidence" value="ECO:0007669"/>
    <property type="project" value="UniProtKB-EC"/>
</dbReference>
<evidence type="ECO:0000256" key="2">
    <source>
        <dbReference type="ARBA" id="ARBA00022516"/>
    </source>
</evidence>
<keyword evidence="4" id="KW-0479">Metal-binding</keyword>
<dbReference type="InterPro" id="IPR008205">
    <property type="entry name" value="GGGP_HepGP_synthase"/>
</dbReference>
<dbReference type="Gene3D" id="3.20.20.390">
    <property type="entry name" value="FMN-linked oxidoreductases"/>
    <property type="match status" value="1"/>
</dbReference>
<dbReference type="PANTHER" id="PTHR40029">
    <property type="match status" value="1"/>
</dbReference>
<evidence type="ECO:0000256" key="7">
    <source>
        <dbReference type="ARBA" id="ARBA00023209"/>
    </source>
</evidence>
<evidence type="ECO:0000256" key="5">
    <source>
        <dbReference type="ARBA" id="ARBA00022842"/>
    </source>
</evidence>
<dbReference type="InterPro" id="IPR039074">
    <property type="entry name" value="GGGP/HepGP_synthase_I"/>
</dbReference>
<keyword evidence="7" id="KW-0594">Phospholipid biosynthesis</keyword>